<dbReference type="Gene3D" id="3.40.47.10">
    <property type="match status" value="1"/>
</dbReference>
<feature type="domain" description="Beta-ketoacyl synthase-like N-terminal" evidence="1">
    <location>
        <begin position="35"/>
        <end position="259"/>
    </location>
</feature>
<dbReference type="RefSeq" id="WP_056873242.1">
    <property type="nucleotide sequence ID" value="NZ_JAVDXQ010000003.1"/>
</dbReference>
<proteinExistence type="predicted"/>
<evidence type="ECO:0000259" key="1">
    <source>
        <dbReference type="Pfam" id="PF13723"/>
    </source>
</evidence>
<keyword evidence="3" id="KW-1185">Reference proteome</keyword>
<name>A0ABU1ZA49_9BURK</name>
<dbReference type="EMBL" id="JAVDXQ010000003">
    <property type="protein sequence ID" value="MDR7296911.1"/>
    <property type="molecule type" value="Genomic_DNA"/>
</dbReference>
<organism evidence="2 3">
    <name type="scientific">Pelomonas aquatica</name>
    <dbReference type="NCBI Taxonomy" id="431058"/>
    <lineage>
        <taxon>Bacteria</taxon>
        <taxon>Pseudomonadati</taxon>
        <taxon>Pseudomonadota</taxon>
        <taxon>Betaproteobacteria</taxon>
        <taxon>Burkholderiales</taxon>
        <taxon>Sphaerotilaceae</taxon>
        <taxon>Roseateles</taxon>
    </lineage>
</organism>
<reference evidence="2 3" key="1">
    <citation type="submission" date="2023-07" db="EMBL/GenBank/DDBJ databases">
        <title>Sorghum-associated microbial communities from plants grown in Nebraska, USA.</title>
        <authorList>
            <person name="Schachtman D."/>
        </authorList>
    </citation>
    <scope>NUCLEOTIDE SEQUENCE [LARGE SCALE GENOMIC DNA]</scope>
    <source>
        <strain evidence="2 3">BE310</strain>
    </source>
</reference>
<dbReference type="Proteomes" id="UP001180536">
    <property type="component" value="Unassembled WGS sequence"/>
</dbReference>
<dbReference type="InterPro" id="IPR016039">
    <property type="entry name" value="Thiolase-like"/>
</dbReference>
<protein>
    <recommendedName>
        <fullName evidence="1">Beta-ketoacyl synthase-like N-terminal domain-containing protein</fullName>
    </recommendedName>
</protein>
<dbReference type="Pfam" id="PF13723">
    <property type="entry name" value="Ketoacyl-synt_2"/>
    <property type="match status" value="1"/>
</dbReference>
<gene>
    <name evidence="2" type="ORF">J2X16_002258</name>
</gene>
<sequence length="265" mass="27943">MSLPATQPPAAPDGIVLRVDCWAAWAPGLASQDDWRAWLRAPQPLPADGPAAPPLPEVPAMARRRIDPLGRAALQVAYWAQQDVDAAALATMPLVFASRWGELARSVAMLQELARGEALSPTAFSHSVHNAIGAQYSIQRGITANVSAVAAAEVSAAAGWLEAQALLAAGAPAVLLTVFDAPLPSLYAHTGLDATLAPPHAYALRLRLARAGETGVLLSREAMLEQPAGALSPNLRVLQWLLDPAAELHQPDGAAGWHWRHVVAR</sequence>
<comment type="caution">
    <text evidence="2">The sequence shown here is derived from an EMBL/GenBank/DDBJ whole genome shotgun (WGS) entry which is preliminary data.</text>
</comment>
<evidence type="ECO:0000313" key="2">
    <source>
        <dbReference type="EMBL" id="MDR7296911.1"/>
    </source>
</evidence>
<accession>A0ABU1ZA49</accession>
<dbReference type="InterPro" id="IPR014030">
    <property type="entry name" value="Ketoacyl_synth_N"/>
</dbReference>
<evidence type="ECO:0000313" key="3">
    <source>
        <dbReference type="Proteomes" id="UP001180536"/>
    </source>
</evidence>